<evidence type="ECO:0000256" key="6">
    <source>
        <dbReference type="ARBA" id="ARBA00023002"/>
    </source>
</evidence>
<dbReference type="InterPro" id="IPR003171">
    <property type="entry name" value="Mehydrof_redctse-like"/>
</dbReference>
<proteinExistence type="inferred from homology"/>
<name>A0A0D6DWR8_9LACT</name>
<dbReference type="KEGG" id="lpk:LACPI_0751"/>
<comment type="catalytic activity">
    <reaction evidence="7">
        <text>(6S)-5-methyl-5,6,7,8-tetrahydrofolate + NAD(+) = (6R)-5,10-methylene-5,6,7,8-tetrahydrofolate + NADH + H(+)</text>
        <dbReference type="Rhea" id="RHEA:19821"/>
        <dbReference type="ChEBI" id="CHEBI:15378"/>
        <dbReference type="ChEBI" id="CHEBI:15636"/>
        <dbReference type="ChEBI" id="CHEBI:18608"/>
        <dbReference type="ChEBI" id="CHEBI:57540"/>
        <dbReference type="ChEBI" id="CHEBI:57945"/>
        <dbReference type="EC" id="1.5.1.54"/>
    </reaction>
    <physiologicalReaction direction="right-to-left" evidence="7">
        <dbReference type="Rhea" id="RHEA:19823"/>
    </physiologicalReaction>
</comment>
<dbReference type="GO" id="GO:0005829">
    <property type="term" value="C:cytosol"/>
    <property type="evidence" value="ECO:0007669"/>
    <property type="project" value="TreeGrafter"/>
</dbReference>
<organism evidence="9 10">
    <name type="scientific">Pseudolactococcus piscium MKFS47</name>
    <dbReference type="NCBI Taxonomy" id="297352"/>
    <lineage>
        <taxon>Bacteria</taxon>
        <taxon>Bacillati</taxon>
        <taxon>Bacillota</taxon>
        <taxon>Bacilli</taxon>
        <taxon>Lactobacillales</taxon>
        <taxon>Streptococcaceae</taxon>
        <taxon>Pseudolactococcus</taxon>
    </lineage>
</organism>
<dbReference type="STRING" id="1364.LP2241_20332"/>
<reference evidence="10" key="1">
    <citation type="submission" date="2015-01" db="EMBL/GenBank/DDBJ databases">
        <authorList>
            <person name="Andreevskaya M."/>
        </authorList>
    </citation>
    <scope>NUCLEOTIDE SEQUENCE [LARGE SCALE GENOMIC DNA]</scope>
    <source>
        <strain evidence="10">MKFS47</strain>
    </source>
</reference>
<sequence>MKITDIYKTKNKKNKSVISLEIFPPKTDAGVETIYHTVAELTNKPDFISVTYGAMGSFNQGNKTLRIAEKIKKDYNIETMHHLTSINNNPEQIAAILSDIKAKNVNNILALSGDMPVGAACSDFPDAYHFAYELINDIKKNGDFDIAAAIYPEGHVNSALEVENIEHVKRKYDAGANLFVSQLFFDNEKFLRLNDYIKNSGIEAPIAAGIMPVLQKSQVERMIFFGASLPTRLIKIINKYKGSPDDLQKAGMEYACKQIDDLLARGVDGVHIYTMNKPFVANTMMTKYL</sequence>
<dbReference type="Gene3D" id="3.20.20.220">
    <property type="match status" value="1"/>
</dbReference>
<evidence type="ECO:0000313" key="9">
    <source>
        <dbReference type="EMBL" id="CEN27951.1"/>
    </source>
</evidence>
<evidence type="ECO:0000256" key="7">
    <source>
        <dbReference type="ARBA" id="ARBA00048628"/>
    </source>
</evidence>
<dbReference type="GO" id="GO:0009086">
    <property type="term" value="P:methionine biosynthetic process"/>
    <property type="evidence" value="ECO:0007669"/>
    <property type="project" value="TreeGrafter"/>
</dbReference>
<dbReference type="Pfam" id="PF02219">
    <property type="entry name" value="MTHFR"/>
    <property type="match status" value="1"/>
</dbReference>
<dbReference type="CDD" id="cd00537">
    <property type="entry name" value="MTHFR"/>
    <property type="match status" value="1"/>
</dbReference>
<dbReference type="UniPathway" id="UPA00193"/>
<evidence type="ECO:0000256" key="4">
    <source>
        <dbReference type="ARBA" id="ARBA00022630"/>
    </source>
</evidence>
<dbReference type="InterPro" id="IPR029041">
    <property type="entry name" value="FAD-linked_oxidoreductase-like"/>
</dbReference>
<dbReference type="GO" id="GO:0071949">
    <property type="term" value="F:FAD binding"/>
    <property type="evidence" value="ECO:0007669"/>
    <property type="project" value="TreeGrafter"/>
</dbReference>
<evidence type="ECO:0000256" key="5">
    <source>
        <dbReference type="ARBA" id="ARBA00022827"/>
    </source>
</evidence>
<keyword evidence="6 8" id="KW-0560">Oxidoreductase</keyword>
<evidence type="ECO:0000256" key="8">
    <source>
        <dbReference type="RuleBase" id="RU003862"/>
    </source>
</evidence>
<dbReference type="PANTHER" id="PTHR45754">
    <property type="entry name" value="METHYLENETETRAHYDROFOLATE REDUCTASE"/>
    <property type="match status" value="1"/>
</dbReference>
<dbReference type="RefSeq" id="WP_047915152.1">
    <property type="nucleotide sequence ID" value="NZ_LN774769.1"/>
</dbReference>
<evidence type="ECO:0000256" key="2">
    <source>
        <dbReference type="ARBA" id="ARBA00004777"/>
    </source>
</evidence>
<dbReference type="GO" id="GO:0035999">
    <property type="term" value="P:tetrahydrofolate interconversion"/>
    <property type="evidence" value="ECO:0007669"/>
    <property type="project" value="UniProtKB-UniPathway"/>
</dbReference>
<comment type="similarity">
    <text evidence="3 8">Belongs to the methylenetetrahydrofolate reductase family.</text>
</comment>
<dbReference type="Proteomes" id="UP000033166">
    <property type="component" value="Chromosome I"/>
</dbReference>
<dbReference type="HOGENOM" id="CLU_025841_0_2_9"/>
<gene>
    <name evidence="9" type="ORF">LACPI_0751</name>
</gene>
<dbReference type="PANTHER" id="PTHR45754:SF3">
    <property type="entry name" value="METHYLENETETRAHYDROFOLATE REDUCTASE (NADPH)"/>
    <property type="match status" value="1"/>
</dbReference>
<keyword evidence="4 8" id="KW-0285">Flavoprotein</keyword>
<accession>A0A0D6DWR8</accession>
<evidence type="ECO:0000256" key="1">
    <source>
        <dbReference type="ARBA" id="ARBA00001974"/>
    </source>
</evidence>
<protein>
    <recommendedName>
        <fullName evidence="8">Methylenetetrahydrofolate reductase</fullName>
    </recommendedName>
</protein>
<dbReference type="EMBL" id="LN774769">
    <property type="protein sequence ID" value="CEN27951.1"/>
    <property type="molecule type" value="Genomic_DNA"/>
</dbReference>
<dbReference type="SUPFAM" id="SSF51730">
    <property type="entry name" value="FAD-linked oxidoreductase"/>
    <property type="match status" value="1"/>
</dbReference>
<evidence type="ECO:0000256" key="3">
    <source>
        <dbReference type="ARBA" id="ARBA00006743"/>
    </source>
</evidence>
<dbReference type="GO" id="GO:0106312">
    <property type="term" value="F:methylenetetrahydrofolate reductase (NADH) activity"/>
    <property type="evidence" value="ECO:0007669"/>
    <property type="project" value="UniProtKB-EC"/>
</dbReference>
<evidence type="ECO:0000313" key="10">
    <source>
        <dbReference type="Proteomes" id="UP000033166"/>
    </source>
</evidence>
<comment type="cofactor">
    <cofactor evidence="1 8">
        <name>FAD</name>
        <dbReference type="ChEBI" id="CHEBI:57692"/>
    </cofactor>
</comment>
<comment type="pathway">
    <text evidence="2 8">One-carbon metabolism; tetrahydrofolate interconversion.</text>
</comment>
<keyword evidence="5 8" id="KW-0274">FAD</keyword>
<dbReference type="AlphaFoldDB" id="A0A0D6DWR8"/>